<reference evidence="2 3" key="1">
    <citation type="submission" date="2020-06" db="EMBL/GenBank/DDBJ databases">
        <title>Transcriptomic and genomic resources for Thalictrum thalictroides and T. hernandezii: Facilitating candidate gene discovery in an emerging model plant lineage.</title>
        <authorList>
            <person name="Arias T."/>
            <person name="Riano-Pachon D.M."/>
            <person name="Di Stilio V.S."/>
        </authorList>
    </citation>
    <scope>NUCLEOTIDE SEQUENCE [LARGE SCALE GENOMIC DNA]</scope>
    <source>
        <strain evidence="3">cv. WT478/WT964</strain>
        <tissue evidence="2">Leaves</tissue>
    </source>
</reference>
<gene>
    <name evidence="2" type="ORF">FRX31_023749</name>
</gene>
<accession>A0A7J6VR07</accession>
<organism evidence="2 3">
    <name type="scientific">Thalictrum thalictroides</name>
    <name type="common">Rue-anemone</name>
    <name type="synonym">Anemone thalictroides</name>
    <dbReference type="NCBI Taxonomy" id="46969"/>
    <lineage>
        <taxon>Eukaryota</taxon>
        <taxon>Viridiplantae</taxon>
        <taxon>Streptophyta</taxon>
        <taxon>Embryophyta</taxon>
        <taxon>Tracheophyta</taxon>
        <taxon>Spermatophyta</taxon>
        <taxon>Magnoliopsida</taxon>
        <taxon>Ranunculales</taxon>
        <taxon>Ranunculaceae</taxon>
        <taxon>Thalictroideae</taxon>
        <taxon>Thalictrum</taxon>
    </lineage>
</organism>
<dbReference type="OrthoDB" id="276323at2759"/>
<feature type="region of interest" description="Disordered" evidence="1">
    <location>
        <begin position="77"/>
        <end position="101"/>
    </location>
</feature>
<dbReference type="Proteomes" id="UP000554482">
    <property type="component" value="Unassembled WGS sequence"/>
</dbReference>
<comment type="caution">
    <text evidence="2">The sequence shown here is derived from an EMBL/GenBank/DDBJ whole genome shotgun (WGS) entry which is preliminary data.</text>
</comment>
<dbReference type="AlphaFoldDB" id="A0A7J6VR07"/>
<dbReference type="EMBL" id="JABWDY010028977">
    <property type="protein sequence ID" value="KAF5186665.1"/>
    <property type="molecule type" value="Genomic_DNA"/>
</dbReference>
<evidence type="ECO:0000313" key="2">
    <source>
        <dbReference type="EMBL" id="KAF5186665.1"/>
    </source>
</evidence>
<sequence length="121" mass="13539">MELTESGGSTGIALEFPITSLSPSSSSSPEDLIGKIPRRIRRRLLECNKTPSITSIQDIETKLSEANLRRQQFHAWLSNKARRKPKSPSWSSSQDEDLGQRLEAKLHAAEQKSTCSVSFQR</sequence>
<evidence type="ECO:0000256" key="1">
    <source>
        <dbReference type="SAM" id="MobiDB-lite"/>
    </source>
</evidence>
<name>A0A7J6VR07_THATH</name>
<protein>
    <submittedName>
        <fullName evidence="2">T-complex protein</fullName>
    </submittedName>
</protein>
<keyword evidence="3" id="KW-1185">Reference proteome</keyword>
<evidence type="ECO:0000313" key="3">
    <source>
        <dbReference type="Proteomes" id="UP000554482"/>
    </source>
</evidence>
<proteinExistence type="predicted"/>